<dbReference type="Gene3D" id="2.160.20.10">
    <property type="entry name" value="Single-stranded right-handed beta-helix, Pectin lyase-like"/>
    <property type="match status" value="1"/>
</dbReference>
<keyword evidence="2" id="KW-0732">Signal</keyword>
<reference evidence="3 4" key="1">
    <citation type="submission" date="2024-03" db="EMBL/GenBank/DDBJ databases">
        <title>Novel Streptomyces species of biotechnological and ecological value are a feature of Machair soil.</title>
        <authorList>
            <person name="Prole J.R."/>
            <person name="Goodfellow M."/>
            <person name="Allenby N."/>
            <person name="Ward A.C."/>
        </authorList>
    </citation>
    <scope>NUCLEOTIDE SEQUENCE [LARGE SCALE GENOMIC DNA]</scope>
    <source>
        <strain evidence="3 4">MS1.HAVA.3</strain>
    </source>
</reference>
<proteinExistence type="predicted"/>
<comment type="caution">
    <text evidence="3">The sequence shown here is derived from an EMBL/GenBank/DDBJ whole genome shotgun (WGS) entry which is preliminary data.</text>
</comment>
<accession>A0ABU8U680</accession>
<evidence type="ECO:0000313" key="3">
    <source>
        <dbReference type="EMBL" id="MEJ8643398.1"/>
    </source>
</evidence>
<evidence type="ECO:0000256" key="2">
    <source>
        <dbReference type="SAM" id="SignalP"/>
    </source>
</evidence>
<dbReference type="SUPFAM" id="SSF51126">
    <property type="entry name" value="Pectin lyase-like"/>
    <property type="match status" value="1"/>
</dbReference>
<protein>
    <submittedName>
        <fullName evidence="3">Right-handed parallel beta-helix repeat-containing protein</fullName>
    </submittedName>
</protein>
<organism evidence="3 4">
    <name type="scientific">Streptomyces caledonius</name>
    <dbReference type="NCBI Taxonomy" id="3134107"/>
    <lineage>
        <taxon>Bacteria</taxon>
        <taxon>Bacillati</taxon>
        <taxon>Actinomycetota</taxon>
        <taxon>Actinomycetes</taxon>
        <taxon>Kitasatosporales</taxon>
        <taxon>Streptomycetaceae</taxon>
        <taxon>Streptomyces</taxon>
    </lineage>
</organism>
<dbReference type="InterPro" id="IPR012334">
    <property type="entry name" value="Pectin_lyas_fold"/>
</dbReference>
<dbReference type="InterPro" id="IPR011050">
    <property type="entry name" value="Pectin_lyase_fold/virulence"/>
</dbReference>
<gene>
    <name evidence="3" type="ORF">WKI68_22350</name>
</gene>
<dbReference type="EMBL" id="JBBKAM010000002">
    <property type="protein sequence ID" value="MEJ8643398.1"/>
    <property type="molecule type" value="Genomic_DNA"/>
</dbReference>
<keyword evidence="4" id="KW-1185">Reference proteome</keyword>
<dbReference type="Proteomes" id="UP001382904">
    <property type="component" value="Unassembled WGS sequence"/>
</dbReference>
<feature type="compositionally biased region" description="Basic residues" evidence="1">
    <location>
        <begin position="294"/>
        <end position="310"/>
    </location>
</feature>
<feature type="signal peptide" evidence="2">
    <location>
        <begin position="1"/>
        <end position="25"/>
    </location>
</feature>
<feature type="region of interest" description="Disordered" evidence="1">
    <location>
        <begin position="269"/>
        <end position="310"/>
    </location>
</feature>
<evidence type="ECO:0000256" key="1">
    <source>
        <dbReference type="SAM" id="MobiDB-lite"/>
    </source>
</evidence>
<feature type="chain" id="PRO_5045766370" evidence="2">
    <location>
        <begin position="26"/>
        <end position="310"/>
    </location>
</feature>
<evidence type="ECO:0000313" key="4">
    <source>
        <dbReference type="Proteomes" id="UP001382904"/>
    </source>
</evidence>
<sequence>MRPIRTATLLTAGLVTLLGIPAAAAAEDPNILYVNNASSKCSDAGTGAPTAPYCTVSAAAKAVMPGQTVRIRPGKAYDEAVTIDRSGTPGKPITFASYGWPNGGTQAELPFGKGVTVRGASHVVIGGLRVGGGVLISGSTDVELDGIASSRGALDSLVVDGASKNVSIRRSELRGARIEGGSTGTVLGRNVVSGTHRSAVTVVDAPGTVVTNNTVYGSCAAALTVAGGSTDAGLFNNVLHTEARSDSCTSGDPRNGILVAQSAATGTASDHNLITGLPGARRRCRTAGPEPRTRTRRPSGPRRARAGTTS</sequence>
<name>A0ABU8U680_9ACTN</name>